<dbReference type="Proteomes" id="UP001595478">
    <property type="component" value="Unassembled WGS sequence"/>
</dbReference>
<reference evidence="3" key="1">
    <citation type="journal article" date="2019" name="Int. J. Syst. Evol. Microbiol.">
        <title>The Global Catalogue of Microorganisms (GCM) 10K type strain sequencing project: providing services to taxonomists for standard genome sequencing and annotation.</title>
        <authorList>
            <consortium name="The Broad Institute Genomics Platform"/>
            <consortium name="The Broad Institute Genome Sequencing Center for Infectious Disease"/>
            <person name="Wu L."/>
            <person name="Ma J."/>
        </authorList>
    </citation>
    <scope>NUCLEOTIDE SEQUENCE [LARGE SCALE GENOMIC DNA]</scope>
    <source>
        <strain evidence="3">KCTC 52473</strain>
    </source>
</reference>
<evidence type="ECO:0000313" key="3">
    <source>
        <dbReference type="Proteomes" id="UP001595478"/>
    </source>
</evidence>
<protein>
    <submittedName>
        <fullName evidence="2">OmpA family protein</fullName>
    </submittedName>
</protein>
<dbReference type="Pfam" id="PF00691">
    <property type="entry name" value="OmpA"/>
    <property type="match status" value="1"/>
</dbReference>
<proteinExistence type="predicted"/>
<evidence type="ECO:0000313" key="2">
    <source>
        <dbReference type="EMBL" id="MFC3122301.1"/>
    </source>
</evidence>
<sequence>MPSEPSEQLVSENKKVDAVQRAKEDLDKLRELLLSTPLNEQRAEIQRNARQMVSEVVAEAINDREKLDKSVSQVLMPVVERSIQQSFKQQRKEIVDYVFPLVGELARKYIASSLREFIDKTNELIEHSLSPKGLKWRYEAWRSGMSFAKYIIAKTHIFKIHQVLLIHKETGILLNSVSAEGVADDNSVLVSSMLTAINDFVADSFSDHLSNEEQTLSEIKTKEFSLYLKQGPSALIVVSVTGLLSPAAKHQLQTTLEHIHKLHADKLTSFDGDTQAFSDTDSALFSCLMSEQKRAEKEKSTWLASTAIAGVALLVGWWGFLYWQTASASTQLQQMLTGVNGIELKQLEIKGIHNIHLTVLRDPSAISLTDWLKQTSIEQDWLHIAERPTISFSKTVIYRKVAALSERFPNILFENGKLSLLPEKQNALSLHQFIEFETSLQNIPGVELTTLSEDLFSIKRQITTFAQKTNAEVTEKVLGQLIGEISSIQIEFSINKSEVSPSELTKISLIAQKLNKIKIITERMNKTPLLLILGTSDTQGTQTRNQILSIERAENVKTMLMQQGIDERYLQAFAAGQIESDRLSSSARKAIFSIMY</sequence>
<feature type="domain" description="OmpA-like" evidence="1">
    <location>
        <begin position="492"/>
        <end position="580"/>
    </location>
</feature>
<evidence type="ECO:0000259" key="1">
    <source>
        <dbReference type="Pfam" id="PF00691"/>
    </source>
</evidence>
<comment type="caution">
    <text evidence="2">The sequence shown here is derived from an EMBL/GenBank/DDBJ whole genome shotgun (WGS) entry which is preliminary data.</text>
</comment>
<accession>A0ABV7FSR6</accession>
<keyword evidence="3" id="KW-1185">Reference proteome</keyword>
<dbReference type="Gene3D" id="3.30.1330.60">
    <property type="entry name" value="OmpA-like domain"/>
    <property type="match status" value="1"/>
</dbReference>
<dbReference type="RefSeq" id="WP_376920430.1">
    <property type="nucleotide sequence ID" value="NZ_JBHRSW010000018.1"/>
</dbReference>
<dbReference type="EMBL" id="JBHRSW010000018">
    <property type="protein sequence ID" value="MFC3122301.1"/>
    <property type="molecule type" value="Genomic_DNA"/>
</dbReference>
<dbReference type="InterPro" id="IPR036737">
    <property type="entry name" value="OmpA-like_sf"/>
</dbReference>
<gene>
    <name evidence="2" type="ORF">ACFOHL_11780</name>
</gene>
<dbReference type="SUPFAM" id="SSF103088">
    <property type="entry name" value="OmpA-like"/>
    <property type="match status" value="1"/>
</dbReference>
<name>A0ABV7FSR6_9ALTE</name>
<organism evidence="2 3">
    <name type="scientific">Agaribacter flavus</name>
    <dbReference type="NCBI Taxonomy" id="1902781"/>
    <lineage>
        <taxon>Bacteria</taxon>
        <taxon>Pseudomonadati</taxon>
        <taxon>Pseudomonadota</taxon>
        <taxon>Gammaproteobacteria</taxon>
        <taxon>Alteromonadales</taxon>
        <taxon>Alteromonadaceae</taxon>
        <taxon>Agaribacter</taxon>
    </lineage>
</organism>
<dbReference type="InterPro" id="IPR006665">
    <property type="entry name" value="OmpA-like"/>
</dbReference>